<dbReference type="SUPFAM" id="SSF51735">
    <property type="entry name" value="NAD(P)-binding Rossmann-fold domains"/>
    <property type="match status" value="1"/>
</dbReference>
<organism evidence="2">
    <name type="scientific">marine metagenome</name>
    <dbReference type="NCBI Taxonomy" id="408172"/>
    <lineage>
        <taxon>unclassified sequences</taxon>
        <taxon>metagenomes</taxon>
        <taxon>ecological metagenomes</taxon>
    </lineage>
</organism>
<dbReference type="InterPro" id="IPR036291">
    <property type="entry name" value="NAD(P)-bd_dom_sf"/>
</dbReference>
<dbReference type="AlphaFoldDB" id="A0A382F4M9"/>
<accession>A0A382F4M9</accession>
<dbReference type="PANTHER" id="PTHR43000">
    <property type="entry name" value="DTDP-D-GLUCOSE 4,6-DEHYDRATASE-RELATED"/>
    <property type="match status" value="1"/>
</dbReference>
<dbReference type="Gene3D" id="3.40.50.720">
    <property type="entry name" value="NAD(P)-binding Rossmann-like Domain"/>
    <property type="match status" value="1"/>
</dbReference>
<dbReference type="EMBL" id="UINC01047992">
    <property type="protein sequence ID" value="SVB57968.1"/>
    <property type="molecule type" value="Genomic_DNA"/>
</dbReference>
<name>A0A382F4M9_9ZZZZ</name>
<protein>
    <recommendedName>
        <fullName evidence="1">NAD(P)-binding domain-containing protein</fullName>
    </recommendedName>
</protein>
<feature type="non-terminal residue" evidence="2">
    <location>
        <position position="108"/>
    </location>
</feature>
<proteinExistence type="predicted"/>
<sequence>MTSSNLFNEIFKDKTIFVTGHTGFIGSWLTEWLCELGANVIGYSLEPPTVPSLFDTLGLEKRITHIIGDINDSKNLQDVIEKHSPEIAFHLAAQPLVKTSYDAPQETI</sequence>
<dbReference type="InterPro" id="IPR016040">
    <property type="entry name" value="NAD(P)-bd_dom"/>
</dbReference>
<dbReference type="Pfam" id="PF16363">
    <property type="entry name" value="GDP_Man_Dehyd"/>
    <property type="match status" value="1"/>
</dbReference>
<evidence type="ECO:0000259" key="1">
    <source>
        <dbReference type="Pfam" id="PF16363"/>
    </source>
</evidence>
<gene>
    <name evidence="2" type="ORF">METZ01_LOCUS210822</name>
</gene>
<feature type="domain" description="NAD(P)-binding" evidence="1">
    <location>
        <begin position="17"/>
        <end position="108"/>
    </location>
</feature>
<evidence type="ECO:0000313" key="2">
    <source>
        <dbReference type="EMBL" id="SVB57968.1"/>
    </source>
</evidence>
<reference evidence="2" key="1">
    <citation type="submission" date="2018-05" db="EMBL/GenBank/DDBJ databases">
        <authorList>
            <person name="Lanie J.A."/>
            <person name="Ng W.-L."/>
            <person name="Kazmierczak K.M."/>
            <person name="Andrzejewski T.M."/>
            <person name="Davidsen T.M."/>
            <person name="Wayne K.J."/>
            <person name="Tettelin H."/>
            <person name="Glass J.I."/>
            <person name="Rusch D."/>
            <person name="Podicherti R."/>
            <person name="Tsui H.-C.T."/>
            <person name="Winkler M.E."/>
        </authorList>
    </citation>
    <scope>NUCLEOTIDE SEQUENCE</scope>
</reference>